<organism evidence="19 20">
    <name type="scientific">Lyngbya aestuarii BL J</name>
    <dbReference type="NCBI Taxonomy" id="1348334"/>
    <lineage>
        <taxon>Bacteria</taxon>
        <taxon>Bacillati</taxon>
        <taxon>Cyanobacteriota</taxon>
        <taxon>Cyanophyceae</taxon>
        <taxon>Oscillatoriophycideae</taxon>
        <taxon>Oscillatoriales</taxon>
        <taxon>Microcoleaceae</taxon>
        <taxon>Lyngbya</taxon>
    </lineage>
</organism>
<keyword evidence="7 16" id="KW-0378">Hydrolase</keyword>
<evidence type="ECO:0000256" key="7">
    <source>
        <dbReference type="ARBA" id="ARBA00022801"/>
    </source>
</evidence>
<dbReference type="NCBIfam" id="NF010551">
    <property type="entry name" value="PRK13945.1"/>
    <property type="match status" value="1"/>
</dbReference>
<evidence type="ECO:0000256" key="3">
    <source>
        <dbReference type="ARBA" id="ARBA00011245"/>
    </source>
</evidence>
<feature type="active site" description="Proton donor" evidence="16">
    <location>
        <position position="3"/>
    </location>
</feature>
<dbReference type="Gene3D" id="3.20.190.10">
    <property type="entry name" value="MutM-like, N-terminal"/>
    <property type="match status" value="1"/>
</dbReference>
<evidence type="ECO:0000256" key="16">
    <source>
        <dbReference type="HAMAP-Rule" id="MF_00103"/>
    </source>
</evidence>
<dbReference type="PATRIC" id="fig|1348334.3.peg.437"/>
<feature type="active site" description="Proton donor; for beta-elimination activity" evidence="16">
    <location>
        <position position="60"/>
    </location>
</feature>
<comment type="subunit">
    <text evidence="3 16">Monomer.</text>
</comment>
<evidence type="ECO:0000256" key="10">
    <source>
        <dbReference type="ARBA" id="ARBA00023204"/>
    </source>
</evidence>
<keyword evidence="20" id="KW-1185">Reference proteome</keyword>
<evidence type="ECO:0000256" key="8">
    <source>
        <dbReference type="ARBA" id="ARBA00022833"/>
    </source>
</evidence>
<keyword evidence="5 16" id="KW-0227">DNA damage</keyword>
<dbReference type="Gene3D" id="1.10.8.50">
    <property type="match status" value="1"/>
</dbReference>
<comment type="function">
    <text evidence="16">Involved in base excision repair of DNA damaged by oxidation or by mutagenic agents. Acts as DNA glycosylase that recognizes and removes damaged bases. Has a preference for oxidized purines, such as 7,8-dihydro-8-oxoguanine (8-oxoG). Has AP (apurinic/apyrimidinic) lyase activity and introduces nicks in the DNA strand. Cleaves the DNA backbone by beta-delta elimination to generate a single-strand break at the site of the removed base with both 3'- and 5'-phosphates.</text>
</comment>
<dbReference type="SUPFAM" id="SSF81624">
    <property type="entry name" value="N-terminal domain of MutM-like DNA repair proteins"/>
    <property type="match status" value="1"/>
</dbReference>
<evidence type="ECO:0000256" key="9">
    <source>
        <dbReference type="ARBA" id="ARBA00023125"/>
    </source>
</evidence>
<keyword evidence="9 16" id="KW-0238">DNA-binding</keyword>
<feature type="binding site" evidence="16">
    <location>
        <position position="115"/>
    </location>
    <ligand>
        <name>DNA</name>
        <dbReference type="ChEBI" id="CHEBI:16991"/>
    </ligand>
</feature>
<reference evidence="19 20" key="1">
    <citation type="journal article" date="2013" name="Front. Microbiol.">
        <title>Comparative genomic analyses of the cyanobacterium, Lyngbya aestuarii BL J, a powerful hydrogen producer.</title>
        <authorList>
            <person name="Kothari A."/>
            <person name="Vaughn M."/>
            <person name="Garcia-Pichel F."/>
        </authorList>
    </citation>
    <scope>NUCLEOTIDE SEQUENCE [LARGE SCALE GENOMIC DNA]</scope>
    <source>
        <strain evidence="19 20">BL J</strain>
    </source>
</reference>
<comment type="catalytic activity">
    <reaction evidence="14 16">
        <text>2'-deoxyribonucleotide-(2'-deoxyribose 5'-phosphate)-2'-deoxyribonucleotide-DNA = a 3'-end 2'-deoxyribonucleotide-(2,3-dehydro-2,3-deoxyribose 5'-phosphate)-DNA + a 5'-end 5'-phospho-2'-deoxyribonucleoside-DNA + H(+)</text>
        <dbReference type="Rhea" id="RHEA:66592"/>
        <dbReference type="Rhea" id="RHEA-COMP:13180"/>
        <dbReference type="Rhea" id="RHEA-COMP:16897"/>
        <dbReference type="Rhea" id="RHEA-COMP:17067"/>
        <dbReference type="ChEBI" id="CHEBI:15378"/>
        <dbReference type="ChEBI" id="CHEBI:136412"/>
        <dbReference type="ChEBI" id="CHEBI:157695"/>
        <dbReference type="ChEBI" id="CHEBI:167181"/>
        <dbReference type="EC" id="4.2.99.18"/>
    </reaction>
</comment>
<dbReference type="NCBIfam" id="TIGR00577">
    <property type="entry name" value="fpg"/>
    <property type="match status" value="1"/>
</dbReference>
<dbReference type="Pfam" id="PF01149">
    <property type="entry name" value="Fapy_DNA_glyco"/>
    <property type="match status" value="1"/>
</dbReference>
<keyword evidence="11 16" id="KW-0456">Lyase</keyword>
<evidence type="ECO:0000259" key="17">
    <source>
        <dbReference type="PROSITE" id="PS51066"/>
    </source>
</evidence>
<dbReference type="AlphaFoldDB" id="U7QNK0"/>
<dbReference type="Pfam" id="PF06831">
    <property type="entry name" value="H2TH"/>
    <property type="match status" value="1"/>
</dbReference>
<dbReference type="RefSeq" id="WP_023064313.1">
    <property type="nucleotide sequence ID" value="NZ_AUZM01000003.1"/>
</dbReference>
<comment type="similarity">
    <text evidence="2 16">Belongs to the FPG family.</text>
</comment>
<dbReference type="InterPro" id="IPR010979">
    <property type="entry name" value="Ribosomal_uS13-like_H2TH"/>
</dbReference>
<dbReference type="Pfam" id="PF06827">
    <property type="entry name" value="zf-FPG_IleRS"/>
    <property type="match status" value="1"/>
</dbReference>
<dbReference type="GO" id="GO:0034039">
    <property type="term" value="F:8-oxo-7,8-dihydroguanine DNA N-glycosylase activity"/>
    <property type="evidence" value="ECO:0007669"/>
    <property type="project" value="TreeGrafter"/>
</dbReference>
<dbReference type="NCBIfam" id="NF002211">
    <property type="entry name" value="PRK01103.1"/>
    <property type="match status" value="1"/>
</dbReference>
<protein>
    <recommendedName>
        <fullName evidence="16">Formamidopyrimidine-DNA glycosylase</fullName>
        <shortName evidence="16">Fapy-DNA glycosylase</shortName>
        <ecNumber evidence="16">3.2.2.23</ecNumber>
    </recommendedName>
    <alternativeName>
        <fullName evidence="16">DNA-(apurinic or apyrimidinic site) lyase MutM</fullName>
        <shortName evidence="16">AP lyase MutM</shortName>
        <ecNumber evidence="16">4.2.99.18</ecNumber>
    </alternativeName>
</protein>
<dbReference type="FunFam" id="1.10.8.50:FF:000003">
    <property type="entry name" value="Formamidopyrimidine-DNA glycosylase"/>
    <property type="match status" value="1"/>
</dbReference>
<dbReference type="PROSITE" id="PS51068">
    <property type="entry name" value="FPG_CAT"/>
    <property type="match status" value="1"/>
</dbReference>
<dbReference type="InterPro" id="IPR020629">
    <property type="entry name" value="FPG_Glyclase"/>
</dbReference>
<dbReference type="SUPFAM" id="SSF57716">
    <property type="entry name" value="Glucocorticoid receptor-like (DNA-binding domain)"/>
    <property type="match status" value="1"/>
</dbReference>
<feature type="domain" description="FPG-type" evidence="17">
    <location>
        <begin position="264"/>
        <end position="298"/>
    </location>
</feature>
<dbReference type="GO" id="GO:0003690">
    <property type="term" value="F:double-stranded DNA binding"/>
    <property type="evidence" value="ECO:0007669"/>
    <property type="project" value="UniProtKB-ARBA"/>
</dbReference>
<keyword evidence="6 16" id="KW-0863">Zinc-finger</keyword>
<evidence type="ECO:0000256" key="11">
    <source>
        <dbReference type="ARBA" id="ARBA00023239"/>
    </source>
</evidence>
<accession>U7QNK0</accession>
<dbReference type="InterPro" id="IPR000214">
    <property type="entry name" value="Znf_DNA_glyclase/AP_lyase"/>
</dbReference>
<evidence type="ECO:0000256" key="1">
    <source>
        <dbReference type="ARBA" id="ARBA00001668"/>
    </source>
</evidence>
<comment type="cofactor">
    <cofactor evidence="16">
        <name>Zn(2+)</name>
        <dbReference type="ChEBI" id="CHEBI:29105"/>
    </cofactor>
    <text evidence="16">Binds 1 zinc ion per subunit.</text>
</comment>
<dbReference type="SMART" id="SM00898">
    <property type="entry name" value="Fapy_DNA_glyco"/>
    <property type="match status" value="1"/>
</dbReference>
<evidence type="ECO:0000313" key="20">
    <source>
        <dbReference type="Proteomes" id="UP000017127"/>
    </source>
</evidence>
<gene>
    <name evidence="16 19" type="primary">mutM</name>
    <name evidence="16" type="synonym">fpg</name>
    <name evidence="19" type="ORF">M595_0441</name>
</gene>
<evidence type="ECO:0000256" key="15">
    <source>
        <dbReference type="ARBA" id="ARBA00060177"/>
    </source>
</evidence>
<dbReference type="InterPro" id="IPR012319">
    <property type="entry name" value="FPG_cat"/>
</dbReference>
<dbReference type="SMART" id="SM01232">
    <property type="entry name" value="H2TH"/>
    <property type="match status" value="1"/>
</dbReference>
<comment type="caution">
    <text evidence="19">The sequence shown here is derived from an EMBL/GenBank/DDBJ whole genome shotgun (WGS) entry which is preliminary data.</text>
</comment>
<dbReference type="HAMAP" id="MF_00103">
    <property type="entry name" value="Fapy_DNA_glycosyl"/>
    <property type="match status" value="1"/>
</dbReference>
<name>U7QNK0_9CYAN</name>
<dbReference type="InterPro" id="IPR035937">
    <property type="entry name" value="FPG_N"/>
</dbReference>
<sequence length="301" mass="33627">MPELPEVETVKRGLNQVSRNQTIQGGEVLLKRTLAHPVSIDDFITGFSGKAIAGWYRRGKYLLAEFSTPLNPNSDNSQNPEFSDLQTFSDGGLAVHLRMTGQLLWVSQDEPLSKHTRVRLFFPNRQELRFVDQRTFGQMWGIPPNVEISKIVTGLQKLGPEPFSEEFSIKYLTTQFQHRQRSIKTALLDQKLVAGVGNIYADETLFLSGIPPMTRCAELTPTQIETLHAQLVQVLKTAIDAGGTTVRNFLNVAGVNGNYAGQAWVYNRAGQPCRVCQTPIERLKLAGRSAHFCPRCQKTSN</sequence>
<dbReference type="GO" id="GO:0003684">
    <property type="term" value="F:damaged DNA binding"/>
    <property type="evidence" value="ECO:0007669"/>
    <property type="project" value="InterPro"/>
</dbReference>
<feature type="active site" description="Proton donor; for delta-elimination activity" evidence="16">
    <location>
        <position position="288"/>
    </location>
</feature>
<evidence type="ECO:0000256" key="12">
    <source>
        <dbReference type="ARBA" id="ARBA00023268"/>
    </source>
</evidence>
<comment type="catalytic activity">
    <reaction evidence="1 16">
        <text>Hydrolysis of DNA containing ring-opened 7-methylguanine residues, releasing 2,6-diamino-4-hydroxy-5-(N-methyl)formamidopyrimidine.</text>
        <dbReference type="EC" id="3.2.2.23"/>
    </reaction>
</comment>
<keyword evidence="4 16" id="KW-0479">Metal-binding</keyword>
<dbReference type="CDD" id="cd08966">
    <property type="entry name" value="EcFpg-like_N"/>
    <property type="match status" value="1"/>
</dbReference>
<evidence type="ECO:0000256" key="14">
    <source>
        <dbReference type="ARBA" id="ARBA00044632"/>
    </source>
</evidence>
<dbReference type="PROSITE" id="PS51066">
    <property type="entry name" value="ZF_FPG_2"/>
    <property type="match status" value="1"/>
</dbReference>
<keyword evidence="13 16" id="KW-0326">Glycosidase</keyword>
<evidence type="ECO:0000259" key="18">
    <source>
        <dbReference type="PROSITE" id="PS51068"/>
    </source>
</evidence>
<evidence type="ECO:0000313" key="19">
    <source>
        <dbReference type="EMBL" id="ERT09433.1"/>
    </source>
</evidence>
<dbReference type="SUPFAM" id="SSF46946">
    <property type="entry name" value="S13-like H2TH domain"/>
    <property type="match status" value="1"/>
</dbReference>
<evidence type="ECO:0000256" key="4">
    <source>
        <dbReference type="ARBA" id="ARBA00022723"/>
    </source>
</evidence>
<feature type="domain" description="Formamidopyrimidine-DNA glycosylase catalytic" evidence="18">
    <location>
        <begin position="2"/>
        <end position="137"/>
    </location>
</feature>
<dbReference type="InterPro" id="IPR010663">
    <property type="entry name" value="Znf_FPG/IleRS"/>
</dbReference>
<dbReference type="InterPro" id="IPR015886">
    <property type="entry name" value="H2TH_FPG"/>
</dbReference>
<evidence type="ECO:0000256" key="6">
    <source>
        <dbReference type="ARBA" id="ARBA00022771"/>
    </source>
</evidence>
<dbReference type="EC" id="4.2.99.18" evidence="16"/>
<dbReference type="PANTHER" id="PTHR22993">
    <property type="entry name" value="FORMAMIDOPYRIMIDINE-DNA GLYCOSYLASE"/>
    <property type="match status" value="1"/>
</dbReference>
<dbReference type="GO" id="GO:0140078">
    <property type="term" value="F:class I DNA-(apurinic or apyrimidinic site) endonuclease activity"/>
    <property type="evidence" value="ECO:0007669"/>
    <property type="project" value="UniProtKB-EC"/>
</dbReference>
<dbReference type="Proteomes" id="UP000017127">
    <property type="component" value="Unassembled WGS sequence"/>
</dbReference>
<dbReference type="GO" id="GO:0006284">
    <property type="term" value="P:base-excision repair"/>
    <property type="evidence" value="ECO:0007669"/>
    <property type="project" value="InterPro"/>
</dbReference>
<dbReference type="GO" id="GO:0008270">
    <property type="term" value="F:zinc ion binding"/>
    <property type="evidence" value="ECO:0007669"/>
    <property type="project" value="UniProtKB-UniRule"/>
</dbReference>
<evidence type="ECO:0000256" key="2">
    <source>
        <dbReference type="ARBA" id="ARBA00009409"/>
    </source>
</evidence>
<dbReference type="OrthoDB" id="9800855at2"/>
<dbReference type="PANTHER" id="PTHR22993:SF9">
    <property type="entry name" value="FORMAMIDOPYRIMIDINE-DNA GLYCOSYLASE"/>
    <property type="match status" value="1"/>
</dbReference>
<feature type="active site" description="Schiff-base intermediate with DNA" evidence="16">
    <location>
        <position position="2"/>
    </location>
</feature>
<feature type="binding site" evidence="16">
    <location>
        <position position="179"/>
    </location>
    <ligand>
        <name>DNA</name>
        <dbReference type="ChEBI" id="CHEBI:16991"/>
    </ligand>
</feature>
<keyword evidence="10 16" id="KW-0234">DNA repair</keyword>
<keyword evidence="8 16" id="KW-0862">Zinc</keyword>
<dbReference type="EMBL" id="AUZM01000003">
    <property type="protein sequence ID" value="ERT09433.1"/>
    <property type="molecule type" value="Genomic_DNA"/>
</dbReference>
<feature type="binding site" evidence="16">
    <location>
        <position position="134"/>
    </location>
    <ligand>
        <name>DNA</name>
        <dbReference type="ChEBI" id="CHEBI:16991"/>
    </ligand>
</feature>
<proteinExistence type="inferred from homology"/>
<dbReference type="EC" id="3.2.2.23" evidence="16"/>
<keyword evidence="12 16" id="KW-0511">Multifunctional enzyme</keyword>
<evidence type="ECO:0000256" key="13">
    <source>
        <dbReference type="ARBA" id="ARBA00023295"/>
    </source>
</evidence>
<evidence type="ECO:0000256" key="5">
    <source>
        <dbReference type="ARBA" id="ARBA00022763"/>
    </source>
</evidence>
<comment type="function">
    <text evidence="15">Involved in base excision repair of DNA damaged by oxidation or by mutagenic agents. Acts as a DNA glycosylase that recognizes and removes damaged bases. Has a preference for oxidized purines, such as 7,8-dihydro-8-oxoguanine (8-oxoG). Has AP (apurinic/apyrimidinic) lyase activity and introduces nicks in the DNA strand. Cleaves the DNA backbone by beta-delta elimination to generate a single-strand break at the site of the removed base with both 3'- and 5'-phosphates.</text>
</comment>